<reference evidence="4" key="1">
    <citation type="journal article" date="2019" name="Int. J. Syst. Evol. Microbiol.">
        <title>The Global Catalogue of Microorganisms (GCM) 10K type strain sequencing project: providing services to taxonomists for standard genome sequencing and annotation.</title>
        <authorList>
            <consortium name="The Broad Institute Genomics Platform"/>
            <consortium name="The Broad Institute Genome Sequencing Center for Infectious Disease"/>
            <person name="Wu L."/>
            <person name="Ma J."/>
        </authorList>
    </citation>
    <scope>NUCLEOTIDE SEQUENCE [LARGE SCALE GENOMIC DNA]</scope>
    <source>
        <strain evidence="4">JCM 19015</strain>
    </source>
</reference>
<protein>
    <submittedName>
        <fullName evidence="3">FAD-binding protein</fullName>
    </submittedName>
</protein>
<dbReference type="Gene3D" id="3.30.43.10">
    <property type="entry name" value="Uridine Diphospho-n-acetylenolpyruvylglucosamine Reductase, domain 2"/>
    <property type="match status" value="1"/>
</dbReference>
<dbReference type="PANTHER" id="PTHR43762">
    <property type="entry name" value="L-GULONOLACTONE OXIDASE"/>
    <property type="match status" value="1"/>
</dbReference>
<proteinExistence type="predicted"/>
<keyword evidence="1" id="KW-0560">Oxidoreductase</keyword>
<dbReference type="PANTHER" id="PTHR43762:SF1">
    <property type="entry name" value="D-ARABINONO-1,4-LACTONE OXIDASE"/>
    <property type="match status" value="1"/>
</dbReference>
<gene>
    <name evidence="3" type="ORF">GCM10025783_30760</name>
</gene>
<evidence type="ECO:0000256" key="1">
    <source>
        <dbReference type="ARBA" id="ARBA00023002"/>
    </source>
</evidence>
<dbReference type="Gene3D" id="3.30.70.2530">
    <property type="match status" value="1"/>
</dbReference>
<dbReference type="RefSeq" id="WP_345482228.1">
    <property type="nucleotide sequence ID" value="NZ_BAABLP010000008.1"/>
</dbReference>
<keyword evidence="4" id="KW-1185">Reference proteome</keyword>
<accession>A0ABP8ZFG4</accession>
<dbReference type="SUPFAM" id="SSF56176">
    <property type="entry name" value="FAD-binding/transporter-associated domain-like"/>
    <property type="match status" value="1"/>
</dbReference>
<name>A0ABP8ZFG4_9MICO</name>
<organism evidence="3 4">
    <name type="scientific">Amnibacterium soli</name>
    <dbReference type="NCBI Taxonomy" id="1282736"/>
    <lineage>
        <taxon>Bacteria</taxon>
        <taxon>Bacillati</taxon>
        <taxon>Actinomycetota</taxon>
        <taxon>Actinomycetes</taxon>
        <taxon>Micrococcales</taxon>
        <taxon>Microbacteriaceae</taxon>
        <taxon>Amnibacterium</taxon>
    </lineage>
</organism>
<dbReference type="InterPro" id="IPR010031">
    <property type="entry name" value="FAD_lactone_oxidase-like"/>
</dbReference>
<dbReference type="InterPro" id="IPR006094">
    <property type="entry name" value="Oxid_FAD_bind_N"/>
</dbReference>
<dbReference type="InterPro" id="IPR036318">
    <property type="entry name" value="FAD-bd_PCMH-like_sf"/>
</dbReference>
<dbReference type="Pfam" id="PF04030">
    <property type="entry name" value="ALO"/>
    <property type="match status" value="1"/>
</dbReference>
<evidence type="ECO:0000313" key="4">
    <source>
        <dbReference type="Proteomes" id="UP001500121"/>
    </source>
</evidence>
<sequence length="415" mass="45229">MVDVAHELNWAGTYGYLAERIVRVRSLDEVRDLVTSGSRLRPLGTRHSFNDVADGPGLLVDLTGLPVQVEVAPDRRSATVSAGTRYGVVARELERHGLALHNMGSLPHISVGGATATATHGSGVSLGALSSAVAAVEILSADGELRVVRRGEPDFDGSVVALGALGVTTRLTLDVQPTYRMRQDAYADLPWDVFLEHLPEVFAAAYSTCLFTEWDGRVREILLKSRVPDGDEDIAVPDDLFGARRMAPRPISDRSTPVDGTVGAWCDRLPHFRIDGTPSNGSEIQSEHFVPFSHAVDALQAMAAMGDRIRPHLHTAELRTMAADTAWLSPSQGADVLCIAFTWRKHPEEVASLLPDIEAALAPYDQRPHWGKMSSLDADAINALFSALPRFRDLVQRSDRNGLFRGPFLDRIIRP</sequence>
<dbReference type="PROSITE" id="PS51387">
    <property type="entry name" value="FAD_PCMH"/>
    <property type="match status" value="1"/>
</dbReference>
<feature type="domain" description="FAD-binding PCMH-type" evidence="2">
    <location>
        <begin position="14"/>
        <end position="178"/>
    </location>
</feature>
<comment type="caution">
    <text evidence="3">The sequence shown here is derived from an EMBL/GenBank/DDBJ whole genome shotgun (WGS) entry which is preliminary data.</text>
</comment>
<dbReference type="EMBL" id="BAABLP010000008">
    <property type="protein sequence ID" value="GAA4755438.1"/>
    <property type="molecule type" value="Genomic_DNA"/>
</dbReference>
<dbReference type="InterPro" id="IPR007173">
    <property type="entry name" value="ALO_C"/>
</dbReference>
<evidence type="ECO:0000259" key="2">
    <source>
        <dbReference type="PROSITE" id="PS51387"/>
    </source>
</evidence>
<dbReference type="Gene3D" id="3.30.70.2520">
    <property type="match status" value="1"/>
</dbReference>
<dbReference type="Proteomes" id="UP001500121">
    <property type="component" value="Unassembled WGS sequence"/>
</dbReference>
<dbReference type="InterPro" id="IPR016169">
    <property type="entry name" value="FAD-bd_PCMH_sub2"/>
</dbReference>
<dbReference type="InterPro" id="IPR016166">
    <property type="entry name" value="FAD-bd_PCMH"/>
</dbReference>
<dbReference type="Pfam" id="PF01565">
    <property type="entry name" value="FAD_binding_4"/>
    <property type="match status" value="1"/>
</dbReference>
<evidence type="ECO:0000313" key="3">
    <source>
        <dbReference type="EMBL" id="GAA4755438.1"/>
    </source>
</evidence>
<dbReference type="InterPro" id="IPR016167">
    <property type="entry name" value="FAD-bd_PCMH_sub1"/>
</dbReference>
<dbReference type="Gene3D" id="3.30.465.10">
    <property type="match status" value="1"/>
</dbReference>